<dbReference type="EMBL" id="VUOC01000004">
    <property type="protein sequence ID" value="KAA2238585.1"/>
    <property type="molecule type" value="Genomic_DNA"/>
</dbReference>
<dbReference type="Pfam" id="PF18413">
    <property type="entry name" value="Neuraminidase"/>
    <property type="match status" value="1"/>
</dbReference>
<proteinExistence type="predicted"/>
<comment type="caution">
    <text evidence="5">The sequence shown here is derived from an EMBL/GenBank/DDBJ whole genome shotgun (WGS) entry which is preliminary data.</text>
</comment>
<dbReference type="Pfam" id="PF13385">
    <property type="entry name" value="Laminin_G_3"/>
    <property type="match status" value="3"/>
</dbReference>
<dbReference type="GO" id="GO:0005975">
    <property type="term" value="P:carbohydrate metabolic process"/>
    <property type="evidence" value="ECO:0007669"/>
    <property type="project" value="UniProtKB-ARBA"/>
</dbReference>
<feature type="domain" description="Tc toxin complex TcA C-terminal TcB-binding" evidence="2">
    <location>
        <begin position="2803"/>
        <end position="3091"/>
    </location>
</feature>
<evidence type="ECO:0008006" key="7">
    <source>
        <dbReference type="Google" id="ProtNLM"/>
    </source>
</evidence>
<gene>
    <name evidence="5" type="ORF">F0L74_20390</name>
</gene>
<evidence type="ECO:0000313" key="6">
    <source>
        <dbReference type="Proteomes" id="UP000324611"/>
    </source>
</evidence>
<dbReference type="Pfam" id="PF20220">
    <property type="entry name" value="ABC_toxin_N"/>
    <property type="match status" value="1"/>
</dbReference>
<organism evidence="5 6">
    <name type="scientific">Chitinophaga agrisoli</name>
    <dbReference type="NCBI Taxonomy" id="2607653"/>
    <lineage>
        <taxon>Bacteria</taxon>
        <taxon>Pseudomonadati</taxon>
        <taxon>Bacteroidota</taxon>
        <taxon>Chitinophagia</taxon>
        <taxon>Chitinophagales</taxon>
        <taxon>Chitinophagaceae</taxon>
        <taxon>Chitinophaga</taxon>
    </lineage>
</organism>
<evidence type="ECO:0000259" key="3">
    <source>
        <dbReference type="Pfam" id="PF18413"/>
    </source>
</evidence>
<evidence type="ECO:0000256" key="1">
    <source>
        <dbReference type="ARBA" id="ARBA00023026"/>
    </source>
</evidence>
<dbReference type="InterPro" id="IPR040840">
    <property type="entry name" value="TcA_TcB_BD"/>
</dbReference>
<dbReference type="Gene3D" id="2.60.120.200">
    <property type="match status" value="3"/>
</dbReference>
<sequence length="3264" mass="357599">MTLLSTFLTANPGLRLETADLFSEAALAGYNWPDGSRKDLLQSLRTRQRMLKVYPDNNVAEVLETLGFHSAHHIAATDNAEFAQKATPALSALEGITDANALCAQISANAARIRRASFELALARPRTVTLAVTDTPAAANQPDFQAGVPDYERLFGPMITCDCDDCQSIFGPAAYFTDLMRVVTDYVTPPLEQLFTLQYRRPDLWTLPLDCGTAGTELAYIDIVNAILQQNIATNYAGGNDPLELIAAAPYPFSAPFNQSFLTIRKGMEELQTGLASLYKTLDNTAPATAAALLDLSPEQLSMVNGTTVTTLAQLYGFHDAAATDADLLAALGQQRVFLRQTGLTPDALEALLYQNLEDNANLLLPLFFLNGVLSSGQYLDLRDADLVNREPAALVVTDGTTDSALTDNILKQLAVYIRLKAQHNWSYEELDWLLRSAALSLNPDAPVNTVDDSLIEVLGAAAAIQKVYDIPADELSAFWYDMKTYGGETPGAAQQNLWDRVYNTPPLMANSTDTTQPAYYRPVYDGNPVFASTVITWTLTGTQTTEDLRLNSQLAGALQVSGTDLTALLAAIAPGAVSVKLEVPFMSMMYRVARMARMLGMSVPDLTLMASLLDLPMTAAWSLEQVETLIETAEWLQHANLTVSQLSYQVTGVLPTGAIPLSDAAAFDKALTDMLQSSRQARLDENSFNTDTLDAPTSQAIFTQLVASKVLTPDGIVTNAVPLTPKHIGAILYNGEVTGPALFKINPQQKLIAFGAAGGQGNVTFPFYPFADPAIIAGNSFTISLWGQVNEISTEGWPMFVGNRDVWYPYDMPPGVLLCSINEAPAPGSIRVEEGYNDIHYSGTVPGIFTANNQWAFISWVNDSGNWRLYCNGEEVGMGKMPQEVPAIYQLPGSQTVAYYAGYGFNGYVANVSIWTTARTGEQIMQDMYTAFTGSEDGLLAYWPMNEGTGTTINNYSPRGAAYNGTFYNGSNVGTPVWVDVPDLPSASEVLVIWQTLMNALTAQETLVIKTLAGAARMSAQQMAGISRLSSQEVNNATALGFEDSTPYPYLANFLLVTAPDNNPQRTAYLDTLFRNTALARALRLNGKEMTAIVALPDAFGTGNISYDDTLLSITQLQTITAYKSLLAYCNNSEGLLLYFILAQLPENLTVPQLPGILERLPGKMFGQYVDTLKTWLGNPTGYLASLTGWNADEISAITSQAYFSMVDFTTVAGIRKLAAVFVQEEKLGMNIASLNLLRGLSADNLFTSTDSWQNYLAAAAAINGALSSKRGSAAIEKVRADLAAQTRNVLADWLIWELGGDIDGVTNEDQLYEYLLIDVNMSPSVKISWMVAGMNSLQLYVNRCINNMEPGVVNQIPNSWWEWMSTYRVWQANREVYLYPENYVDPSLRKFQSPQFKTFVNDISKGQITDNNVKQALASYLEAVNEVASLEIVDGYVARMQKGGPGLQDDNDKHSLFIVGRSRTAPYSFYTRVAVALTSKDAVEDGTPPSDATNMSFGPWEKISLQISAPYVSTIAAFGRQFIFWVEQTTVVNTTASDQKYTTVYGSIYYSYRDFSATWIAPVILRKDIIIAVYGSGLPHTNYYETDLLGARMGDTASQQQYAFYKTLPWNKPRLQFVPGSAGIADSILVQLGDIVGWNPAITSAPVQPSTSAMTDEQRTFQNQIYTAAKLAYSNQSDYFSILRASVLFSSLRTQEVNAGINTHAYLLLDGWLEQTDHQTQLSFAASASLISPPLPVKTSWWPGIDNYGLVKGTTVKDVVGGSNGSSSNNFTFKQNVFPAMPNAAVASFTTGSWYNFIWTVNESAANSTFSCWLNVQSIASGGSILMGFPLMSSNAILRIKECFIYNGYLYIFYTPANSSSTTNVCLPISLNTWYFLTITTSSSGIKVYLNGVAQQAGYAPLNISAATFSQMQFGRFNGYALGFQYWDITLTAAQVLLAYQTSLTPYLSGMDYANTSLYRLGNSAGAFAFNTGNQSYLVLPDIATKTIAECIQSSYHEDSATLILSFQRSPLLDSTANFPMRFVRMNTDTLPDLITLLAANGINALYAREVQYLPEQDLNDYMPSPLVTLPAMDSMNFNGAFGMYFWELFFYAPYLIAEKLRAGNKYAAAEKWFRYIFDPASSQPPTVEKLYDFLFNTDSNTGPVAIWPMNRSSNNQFIDLKNQLPVTFNTLTEAAGQQPPFSKFDRAIWTFGPSSTATSPYNASLNTAEMTITAWVRLTSMPSSATYITIVNSQTANTGYHLAFHYNSSAKNWTLRLLIQGQSNGGPTGWVSADSYPLDTLNEWQFVAGRYDGKTLKVYINGKHVTQNTARITHYIHNTTGTFRIGCGSAGSVNEFYFNGQIADVAVFGYAMRGADIERLYQNYISVGPNALYWNFRPFQRINAETLYHILNGDAWQENFLQPAEYYTASLQMAVYEYDPFDPDTIARLRINSWQKATFMRYVENLLNWGDSLFTQDTWETLSDATMRYVMAASLLGRIPVKEVSEAPEPAVNYADIEDAYGAGNVPPFLIEMENQLAGIGPDATLEQQVQSIVDAYFCVPANKQLLQYWDLVADRLFKLRHGLTIGGTPNHIPLYAPAIDPAALVAAAETGDLGNASAVSIPAVPAFRFSYMIAQAKAVTSEVVRLGAELQAALEKQDGEQLARMQAGYQEVLYNMTADIRASQVNQLQYVEAGLQASYDNAAYLHNTYNKWLRTPVNFLEAASLELGALAIDLNLVTTDIDALAGIAFLLPNIFGLADGGMDFGHATESEGKALQSLAHISGLTGQLAAQMAQYVRREQEWGLQATVAGNQMQEISAQITANSFALQAARQEASLNQAQLQQAQEVYQFLTNKFTNEALYSWLSGQLSGLYSQLFQLAWTLAQQTQTALQYELNLTHTYLSNAAWNAAYQGLLGGDALLLALQQMENAYISGNNRKLEIRKTWSMRQNNPQALLTLLATGSCYFDLNELSYELDFPAHYNRKIRSLSVTIPAVVGPYQDLHATLVQTGNTVMIRPSVTAAQYLTGITTTPPSDGSLRMNWNPNQEIIISTGINDAGVFQLNFNDEQYLPFEGTGAVSSWYLSIPQAANAFPLRSISDVIFTIDYTAEDGGSAYAAQITALPPLTDYKGYQYLSLRQLYSAAWFNFCNNTVVTGSGTTQEVASSLSFELVTAMYPANLANVKLGNSAGQVGLFLATETGISADGLTLQLNSGEETVWPLPDYLIRNGTATGPVTVPGKGAPWVLQAADIPASLLTTGNLIDPAKLLDIILVVPFSGTLSW</sequence>
<dbReference type="Pfam" id="PF03538">
    <property type="entry name" value="VRP1"/>
    <property type="match status" value="1"/>
</dbReference>
<keyword evidence="6" id="KW-1185">Reference proteome</keyword>
<keyword evidence="1" id="KW-0843">Virulence</keyword>
<feature type="domain" description="ABC toxin N-terminal" evidence="4">
    <location>
        <begin position="1284"/>
        <end position="1401"/>
    </location>
</feature>
<dbReference type="InterPro" id="IPR046839">
    <property type="entry name" value="ABC_toxin_N"/>
</dbReference>
<evidence type="ECO:0000313" key="5">
    <source>
        <dbReference type="EMBL" id="KAA2238585.1"/>
    </source>
</evidence>
<dbReference type="Pfam" id="PF18276">
    <property type="entry name" value="TcA_TcB_BD"/>
    <property type="match status" value="1"/>
</dbReference>
<reference evidence="5 6" key="2">
    <citation type="submission" date="2019-09" db="EMBL/GenBank/DDBJ databases">
        <authorList>
            <person name="Jin C."/>
        </authorList>
    </citation>
    <scope>NUCLEOTIDE SEQUENCE [LARGE SCALE GENOMIC DNA]</scope>
    <source>
        <strain evidence="5 6">BN140078</strain>
    </source>
</reference>
<dbReference type="SUPFAM" id="SSF49899">
    <property type="entry name" value="Concanavalin A-like lectins/glucanases"/>
    <property type="match status" value="3"/>
</dbReference>
<name>A0A5B2VI50_9BACT</name>
<evidence type="ECO:0000259" key="4">
    <source>
        <dbReference type="Pfam" id="PF20220"/>
    </source>
</evidence>
<dbReference type="InterPro" id="IPR041079">
    <property type="entry name" value="Neuraminidase-like"/>
</dbReference>
<dbReference type="GO" id="GO:0004553">
    <property type="term" value="F:hydrolase activity, hydrolyzing O-glycosyl compounds"/>
    <property type="evidence" value="ECO:0007669"/>
    <property type="project" value="UniProtKB-ARBA"/>
</dbReference>
<accession>A0A5B2VI50</accession>
<dbReference type="InterPro" id="IPR018003">
    <property type="entry name" value="Insecticidal_toxin/plasmid_vir"/>
</dbReference>
<reference evidence="5 6" key="1">
    <citation type="submission" date="2019-09" db="EMBL/GenBank/DDBJ databases">
        <title>Chitinophaga ginsengihumi sp. nov., isolated from soil of ginseng rhizosphere.</title>
        <authorList>
            <person name="Lee J."/>
        </authorList>
    </citation>
    <scope>NUCLEOTIDE SEQUENCE [LARGE SCALE GENOMIC DNA]</scope>
    <source>
        <strain evidence="5 6">BN140078</strain>
    </source>
</reference>
<dbReference type="Proteomes" id="UP000324611">
    <property type="component" value="Unassembled WGS sequence"/>
</dbReference>
<protein>
    <recommendedName>
        <fullName evidence="7">Concanavalin A-like lectin/glucanase superfamily protein</fullName>
    </recommendedName>
</protein>
<dbReference type="InterPro" id="IPR013320">
    <property type="entry name" value="ConA-like_dom_sf"/>
</dbReference>
<evidence type="ECO:0000259" key="2">
    <source>
        <dbReference type="Pfam" id="PF18276"/>
    </source>
</evidence>
<dbReference type="RefSeq" id="WP_149839764.1">
    <property type="nucleotide sequence ID" value="NZ_VUOC01000004.1"/>
</dbReference>
<feature type="domain" description="Neuraminidase-like" evidence="3">
    <location>
        <begin position="1432"/>
        <end position="1570"/>
    </location>
</feature>